<feature type="transmembrane region" description="Helical" evidence="1">
    <location>
        <begin position="7"/>
        <end position="25"/>
    </location>
</feature>
<protein>
    <submittedName>
        <fullName evidence="2">Uncharacterized protein</fullName>
    </submittedName>
</protein>
<dbReference type="RefSeq" id="WP_135327896.1">
    <property type="nucleotide sequence ID" value="NZ_SRJC01000003.1"/>
</dbReference>
<dbReference type="AlphaFoldDB" id="A0A4Z0GWT3"/>
<evidence type="ECO:0000313" key="3">
    <source>
        <dbReference type="Proteomes" id="UP000297982"/>
    </source>
</evidence>
<organism evidence="2 3">
    <name type="scientific">Halobacillus salinus</name>
    <dbReference type="NCBI Taxonomy" id="192814"/>
    <lineage>
        <taxon>Bacteria</taxon>
        <taxon>Bacillati</taxon>
        <taxon>Bacillota</taxon>
        <taxon>Bacilli</taxon>
        <taxon>Bacillales</taxon>
        <taxon>Bacillaceae</taxon>
        <taxon>Halobacillus</taxon>
    </lineage>
</organism>
<keyword evidence="1" id="KW-1133">Transmembrane helix</keyword>
<feature type="transmembrane region" description="Helical" evidence="1">
    <location>
        <begin position="398"/>
        <end position="420"/>
    </location>
</feature>
<reference evidence="2 3" key="1">
    <citation type="journal article" date="2003" name="Int. J. Syst. Evol. Microbiol.">
        <title>Halobacillus salinus sp. nov., isolated from a salt lake on the coast of the East Sea in Korea.</title>
        <authorList>
            <person name="Yoon J.H."/>
            <person name="Kang K.H."/>
            <person name="Park Y.H."/>
        </authorList>
    </citation>
    <scope>NUCLEOTIDE SEQUENCE [LARGE SCALE GENOMIC DNA]</scope>
    <source>
        <strain evidence="2 3">HSL-3</strain>
    </source>
</reference>
<accession>A0A4Z0GWT3</accession>
<keyword evidence="1" id="KW-0472">Membrane</keyword>
<dbReference type="EMBL" id="SRJC01000003">
    <property type="protein sequence ID" value="TGB02195.1"/>
    <property type="molecule type" value="Genomic_DNA"/>
</dbReference>
<gene>
    <name evidence="2" type="ORF">E4663_12680</name>
</gene>
<keyword evidence="3" id="KW-1185">Reference proteome</keyword>
<feature type="transmembrane region" description="Helical" evidence="1">
    <location>
        <begin position="472"/>
        <end position="489"/>
    </location>
</feature>
<feature type="transmembrane region" description="Helical" evidence="1">
    <location>
        <begin position="432"/>
        <end position="452"/>
    </location>
</feature>
<sequence>MNKLKKSMTWIAPILIVIIGIVILFNENYQEVTEAPSEGWSREIQLGTTPNASEPSLSTTEDGDYSVSFITNDGAKQLIFDPTFEIVSDESFDIKVDKFTEIYLNGDVFLYSDYYAMYNGNTGEKITDIQDFYPLKDQVFYRQDNRIYQLHTDTMESEEIINVENEKTEVLIQQTEDQTHIATNNIDQSGNHLTFYKVKDGSVSEMGTTDFTINAIEEIKDIQFALNGSEYALLVQTFQKQSMAGKIQNYYYYDESNFNEALELGRVEFMDPASSMELKEISDVEMNYTPQGGELLFKAFGSTKSMFQESAQFNVYEAKLTEGTEPDVRRLSNTPKSSLEPAWLTKDTVIWVDRASDGENNILASSSRPEIIDKAATMTMPVFLQALGKTMGMFSTGLFAIVVSMIWFIWPLLFLCVVMFTNSKAMDNDRPWVFYAGAFIYLGAATIFNDFMFGTNGMASAPDYLVFPGSSYIYLIGFAILSFAILQAGTSIRKWSPAVELSYFIAIHVICITMFFGPYLL</sequence>
<evidence type="ECO:0000256" key="1">
    <source>
        <dbReference type="SAM" id="Phobius"/>
    </source>
</evidence>
<evidence type="ECO:0000313" key="2">
    <source>
        <dbReference type="EMBL" id="TGB02195.1"/>
    </source>
</evidence>
<feature type="transmembrane region" description="Helical" evidence="1">
    <location>
        <begin position="501"/>
        <end position="520"/>
    </location>
</feature>
<dbReference type="Proteomes" id="UP000297982">
    <property type="component" value="Unassembled WGS sequence"/>
</dbReference>
<name>A0A4Z0GWT3_9BACI</name>
<comment type="caution">
    <text evidence="2">The sequence shown here is derived from an EMBL/GenBank/DDBJ whole genome shotgun (WGS) entry which is preliminary data.</text>
</comment>
<keyword evidence="1" id="KW-0812">Transmembrane</keyword>
<proteinExistence type="predicted"/>